<feature type="binding site" evidence="12">
    <location>
        <position position="61"/>
    </location>
    <ligand>
        <name>[4Fe-4S] cluster</name>
        <dbReference type="ChEBI" id="CHEBI:49883"/>
    </ligand>
</feature>
<sequence>MKTAWLPPAVAEEWDWQLHGKCRGHSSSQFFHPSDERGHARIRREQVAKAICRGCPVLTQCRAYALKTLEPYGVWGGMTQSERADYHRAQRETAWKTSGNQ</sequence>
<evidence type="ECO:0000313" key="14">
    <source>
        <dbReference type="EMBL" id="SNT48865.1"/>
    </source>
</evidence>
<proteinExistence type="inferred from homology"/>
<dbReference type="AlphaFoldDB" id="A0A239N1T7"/>
<evidence type="ECO:0000256" key="9">
    <source>
        <dbReference type="ARBA" id="ARBA00023125"/>
    </source>
</evidence>
<organism evidence="14 15">
    <name type="scientific">Rhodococcoides kyotonense</name>
    <dbReference type="NCBI Taxonomy" id="398843"/>
    <lineage>
        <taxon>Bacteria</taxon>
        <taxon>Bacillati</taxon>
        <taxon>Actinomycetota</taxon>
        <taxon>Actinomycetes</taxon>
        <taxon>Mycobacteriales</taxon>
        <taxon>Nocardiaceae</taxon>
        <taxon>Rhodococcoides</taxon>
    </lineage>
</organism>
<evidence type="ECO:0000256" key="6">
    <source>
        <dbReference type="ARBA" id="ARBA00023004"/>
    </source>
</evidence>
<keyword evidence="5 12" id="KW-0479">Metal-binding</keyword>
<dbReference type="Proteomes" id="UP000198327">
    <property type="component" value="Unassembled WGS sequence"/>
</dbReference>
<dbReference type="GO" id="GO:0045454">
    <property type="term" value="P:cell redox homeostasis"/>
    <property type="evidence" value="ECO:0007669"/>
    <property type="project" value="TreeGrafter"/>
</dbReference>
<keyword evidence="10 12" id="KW-1015">Disulfide bond</keyword>
<evidence type="ECO:0000256" key="11">
    <source>
        <dbReference type="ARBA" id="ARBA00023163"/>
    </source>
</evidence>
<evidence type="ECO:0000256" key="10">
    <source>
        <dbReference type="ARBA" id="ARBA00023157"/>
    </source>
</evidence>
<dbReference type="GO" id="GO:0047134">
    <property type="term" value="F:protein-disulfide reductase [NAD(P)H] activity"/>
    <property type="evidence" value="ECO:0007669"/>
    <property type="project" value="TreeGrafter"/>
</dbReference>
<feature type="binding site" evidence="12">
    <location>
        <position position="55"/>
    </location>
    <ligand>
        <name>[4Fe-4S] cluster</name>
        <dbReference type="ChEBI" id="CHEBI:49883"/>
    </ligand>
</feature>
<dbReference type="InterPro" id="IPR003482">
    <property type="entry name" value="Whib"/>
</dbReference>
<accession>A0A239N1T7</accession>
<keyword evidence="6 12" id="KW-0408">Iron</keyword>
<evidence type="ECO:0000256" key="3">
    <source>
        <dbReference type="ARBA" id="ARBA00022485"/>
    </source>
</evidence>
<evidence type="ECO:0000256" key="12">
    <source>
        <dbReference type="HAMAP-Rule" id="MF_01479"/>
    </source>
</evidence>
<evidence type="ECO:0000256" key="7">
    <source>
        <dbReference type="ARBA" id="ARBA00023014"/>
    </source>
</evidence>
<dbReference type="RefSeq" id="WP_089252275.1">
    <property type="nucleotide sequence ID" value="NZ_FZOW01000027.1"/>
</dbReference>
<evidence type="ECO:0000256" key="1">
    <source>
        <dbReference type="ARBA" id="ARBA00004496"/>
    </source>
</evidence>
<dbReference type="GO" id="GO:0046872">
    <property type="term" value="F:metal ion binding"/>
    <property type="evidence" value="ECO:0007669"/>
    <property type="project" value="UniProtKB-KW"/>
</dbReference>
<feature type="binding site" evidence="12">
    <location>
        <position position="52"/>
    </location>
    <ligand>
        <name>[4Fe-4S] cluster</name>
        <dbReference type="ChEBI" id="CHEBI:49883"/>
    </ligand>
</feature>
<comment type="subcellular location">
    <subcellularLocation>
        <location evidence="1 12">Cytoplasm</location>
    </subcellularLocation>
</comment>
<feature type="binding site" evidence="12">
    <location>
        <position position="22"/>
    </location>
    <ligand>
        <name>[4Fe-4S] cluster</name>
        <dbReference type="ChEBI" id="CHEBI:49883"/>
    </ligand>
</feature>
<keyword evidence="15" id="KW-1185">Reference proteome</keyword>
<reference evidence="15" key="1">
    <citation type="submission" date="2017-06" db="EMBL/GenBank/DDBJ databases">
        <authorList>
            <person name="Varghese N."/>
            <person name="Submissions S."/>
        </authorList>
    </citation>
    <scope>NUCLEOTIDE SEQUENCE [LARGE SCALE GENOMIC DNA]</scope>
    <source>
        <strain evidence="15">JCM 23211</strain>
    </source>
</reference>
<evidence type="ECO:0000313" key="15">
    <source>
        <dbReference type="Proteomes" id="UP000198327"/>
    </source>
</evidence>
<evidence type="ECO:0000256" key="8">
    <source>
        <dbReference type="ARBA" id="ARBA00023015"/>
    </source>
</evidence>
<dbReference type="GO" id="GO:0003677">
    <property type="term" value="F:DNA binding"/>
    <property type="evidence" value="ECO:0007669"/>
    <property type="project" value="UniProtKB-UniRule"/>
</dbReference>
<dbReference type="InterPro" id="IPR034768">
    <property type="entry name" value="4FE4S_WBL"/>
</dbReference>
<dbReference type="Pfam" id="PF02467">
    <property type="entry name" value="Whib"/>
    <property type="match status" value="1"/>
</dbReference>
<comment type="function">
    <text evidence="12">Acts as a transcriptional regulator. Probably redox-responsive. The apo- but not holo-form probably binds DNA.</text>
</comment>
<comment type="PTM">
    <text evidence="12">The Fe-S cluster can be nitrosylated by nitric oxide (NO).</text>
</comment>
<feature type="domain" description="4Fe-4S Wbl-type" evidence="13">
    <location>
        <begin position="21"/>
        <end position="85"/>
    </location>
</feature>
<evidence type="ECO:0000256" key="5">
    <source>
        <dbReference type="ARBA" id="ARBA00022723"/>
    </source>
</evidence>
<dbReference type="EMBL" id="FZOW01000027">
    <property type="protein sequence ID" value="SNT48865.1"/>
    <property type="molecule type" value="Genomic_DNA"/>
</dbReference>
<dbReference type="PROSITE" id="PS51674">
    <property type="entry name" value="4FE4S_WBL"/>
    <property type="match status" value="1"/>
</dbReference>
<dbReference type="PANTHER" id="PTHR38839">
    <property type="entry name" value="TRANSCRIPTIONAL REGULATOR WHID-RELATED"/>
    <property type="match status" value="1"/>
</dbReference>
<dbReference type="HAMAP" id="MF_01479">
    <property type="entry name" value="WhiB"/>
    <property type="match status" value="1"/>
</dbReference>
<dbReference type="GO" id="GO:0005737">
    <property type="term" value="C:cytoplasm"/>
    <property type="evidence" value="ECO:0007669"/>
    <property type="project" value="UniProtKB-SubCell"/>
</dbReference>
<evidence type="ECO:0000256" key="4">
    <source>
        <dbReference type="ARBA" id="ARBA00022490"/>
    </source>
</evidence>
<keyword evidence="7 12" id="KW-0411">Iron-sulfur</keyword>
<dbReference type="GO" id="GO:0045892">
    <property type="term" value="P:negative regulation of DNA-templated transcription"/>
    <property type="evidence" value="ECO:0007669"/>
    <property type="project" value="TreeGrafter"/>
</dbReference>
<evidence type="ECO:0000259" key="13">
    <source>
        <dbReference type="PROSITE" id="PS51674"/>
    </source>
</evidence>
<keyword evidence="3 12" id="KW-0004">4Fe-4S</keyword>
<dbReference type="GO" id="GO:0035731">
    <property type="term" value="F:dinitrosyl-iron complex binding"/>
    <property type="evidence" value="ECO:0007669"/>
    <property type="project" value="UniProtKB-UniRule"/>
</dbReference>
<keyword evidence="8 12" id="KW-0805">Transcription regulation</keyword>
<comment type="similarity">
    <text evidence="2 12">Belongs to the WhiB family.</text>
</comment>
<dbReference type="PANTHER" id="PTHR38839:SF5">
    <property type="entry name" value="TRANSCRIPTIONAL REGULATOR WHID"/>
    <property type="match status" value="1"/>
</dbReference>
<gene>
    <name evidence="12" type="primary">whiB</name>
    <name evidence="14" type="ORF">SAMN05421642_12745</name>
</gene>
<comment type="PTM">
    <text evidence="12">Upon Fe-S cluster removal intramolecular disulfide bonds are formed.</text>
</comment>
<dbReference type="GO" id="GO:0051539">
    <property type="term" value="F:4 iron, 4 sulfur cluster binding"/>
    <property type="evidence" value="ECO:0007669"/>
    <property type="project" value="UniProtKB-UniRule"/>
</dbReference>
<dbReference type="STRING" id="398843.A3K89_13310"/>
<comment type="cofactor">
    <cofactor evidence="12">
        <name>[4Fe-4S] cluster</name>
        <dbReference type="ChEBI" id="CHEBI:49883"/>
    </cofactor>
    <text evidence="12">Binds 1 [4Fe-4S] cluster per subunit. Following nitrosylation of the [4Fe-4S] cluster binds 1 [4Fe-8(NO)] cluster per subunit.</text>
</comment>
<protein>
    <recommendedName>
        <fullName evidence="12">Transcriptional regulator WhiB</fullName>
    </recommendedName>
</protein>
<name>A0A239N1T7_9NOCA</name>
<dbReference type="OrthoDB" id="4954884at2"/>
<keyword evidence="4 12" id="KW-0963">Cytoplasm</keyword>
<keyword evidence="9 12" id="KW-0238">DNA-binding</keyword>
<keyword evidence="11 12" id="KW-0804">Transcription</keyword>
<evidence type="ECO:0000256" key="2">
    <source>
        <dbReference type="ARBA" id="ARBA00006597"/>
    </source>
</evidence>